<evidence type="ECO:0000256" key="1">
    <source>
        <dbReference type="SAM" id="MobiDB-lite"/>
    </source>
</evidence>
<keyword evidence="3" id="KW-1185">Reference proteome</keyword>
<dbReference type="Proteomes" id="UP001217610">
    <property type="component" value="Unassembled WGS sequence"/>
</dbReference>
<name>A0ABT5Q279_9PSED</name>
<feature type="compositionally biased region" description="Polar residues" evidence="1">
    <location>
        <begin position="11"/>
        <end position="20"/>
    </location>
</feature>
<protein>
    <submittedName>
        <fullName evidence="2">Uncharacterized protein</fullName>
    </submittedName>
</protein>
<sequence length="259" mass="29673">MDNQPPAATGNDDQGTLSMDPTHTQALQQLRKLIPIGLRHAQALLARCANNPQQAAELYKAELLQVLVDKSGLPPERAREHLLNAGYDLNRALHAIEEARFTLTQRILRKHHQDKGQALDLIAQAIETAEQLPRQYWLDFQRLEALPPAPRCFMILHEWLAFEGWEGFDSALHFHLPQAIAQFRLLHLDALADTLEQADQRQQQLRSAHAGSEGSVELAMRINQDPFFNRCQDHFNQQRPQLDEGLYQWVEQHLEQFPA</sequence>
<reference evidence="2 3" key="1">
    <citation type="submission" date="2022-05" db="EMBL/GenBank/DDBJ databases">
        <title>Novel Pseudomonas spp. Isolated from a Rainbow Trout Aquaculture Facility.</title>
        <authorList>
            <person name="Testerman T."/>
            <person name="Graf J."/>
        </authorList>
    </citation>
    <scope>NUCLEOTIDE SEQUENCE [LARGE SCALE GENOMIC DNA]</scope>
    <source>
        <strain evidence="2 3">ID357</strain>
    </source>
</reference>
<feature type="region of interest" description="Disordered" evidence="1">
    <location>
        <begin position="1"/>
        <end position="20"/>
    </location>
</feature>
<evidence type="ECO:0000313" key="3">
    <source>
        <dbReference type="Proteomes" id="UP001217610"/>
    </source>
</evidence>
<comment type="caution">
    <text evidence="2">The sequence shown here is derived from an EMBL/GenBank/DDBJ whole genome shotgun (WGS) entry which is preliminary data.</text>
</comment>
<dbReference type="EMBL" id="JAMDGR010000003">
    <property type="protein sequence ID" value="MDD1148275.1"/>
    <property type="molecule type" value="Genomic_DNA"/>
</dbReference>
<proteinExistence type="predicted"/>
<evidence type="ECO:0000313" key="2">
    <source>
        <dbReference type="EMBL" id="MDD1148275.1"/>
    </source>
</evidence>
<gene>
    <name evidence="2" type="ORF">M5G25_08260</name>
</gene>
<accession>A0ABT5Q279</accession>
<dbReference type="RefSeq" id="WP_273922770.1">
    <property type="nucleotide sequence ID" value="NZ_JAMDGR010000003.1"/>
</dbReference>
<organism evidence="2 3">
    <name type="scientific">Pseudomonas idahonensis</name>
    <dbReference type="NCBI Taxonomy" id="2942628"/>
    <lineage>
        <taxon>Bacteria</taxon>
        <taxon>Pseudomonadati</taxon>
        <taxon>Pseudomonadota</taxon>
        <taxon>Gammaproteobacteria</taxon>
        <taxon>Pseudomonadales</taxon>
        <taxon>Pseudomonadaceae</taxon>
        <taxon>Pseudomonas</taxon>
    </lineage>
</organism>